<reference evidence="2" key="1">
    <citation type="submission" date="2022-11" db="UniProtKB">
        <authorList>
            <consortium name="WormBaseParasite"/>
        </authorList>
    </citation>
    <scope>IDENTIFICATION</scope>
</reference>
<evidence type="ECO:0000313" key="2">
    <source>
        <dbReference type="WBParaSite" id="JU765_v2.g3979.t1"/>
    </source>
</evidence>
<dbReference type="Proteomes" id="UP000887576">
    <property type="component" value="Unplaced"/>
</dbReference>
<proteinExistence type="predicted"/>
<protein>
    <submittedName>
        <fullName evidence="2">Uncharacterized protein</fullName>
    </submittedName>
</protein>
<dbReference type="WBParaSite" id="JU765_v2.g3979.t1">
    <property type="protein sequence ID" value="JU765_v2.g3979.t1"/>
    <property type="gene ID" value="JU765_v2.g3979"/>
</dbReference>
<evidence type="ECO:0000313" key="1">
    <source>
        <dbReference type="Proteomes" id="UP000887576"/>
    </source>
</evidence>
<organism evidence="1 2">
    <name type="scientific">Panagrolaimus sp. JU765</name>
    <dbReference type="NCBI Taxonomy" id="591449"/>
    <lineage>
        <taxon>Eukaryota</taxon>
        <taxon>Metazoa</taxon>
        <taxon>Ecdysozoa</taxon>
        <taxon>Nematoda</taxon>
        <taxon>Chromadorea</taxon>
        <taxon>Rhabditida</taxon>
        <taxon>Tylenchina</taxon>
        <taxon>Panagrolaimomorpha</taxon>
        <taxon>Panagrolaimoidea</taxon>
        <taxon>Panagrolaimidae</taxon>
        <taxon>Panagrolaimus</taxon>
    </lineage>
</organism>
<sequence>MDGKRELVKTKLKLFLAKKKDPELNSALDGEEQTKLVESLLDGTVCQIVDSLQDLQRLKENELMEERTKKLAELQNSGGNFDEGIRGFDLEILKQMDELVADQQSHLSCAHVALFKQTTDPSTIRIQMEIMEFILSLIPILNKS</sequence>
<accession>A0AC34R768</accession>
<name>A0AC34R768_9BILA</name>